<dbReference type="OrthoDB" id="5444681at2"/>
<dbReference type="Pfam" id="PF06097">
    <property type="entry name" value="DUF945"/>
    <property type="match status" value="1"/>
</dbReference>
<dbReference type="eggNOG" id="COG5339">
    <property type="taxonomic scope" value="Bacteria"/>
</dbReference>
<evidence type="ECO:0000313" key="2">
    <source>
        <dbReference type="Proteomes" id="UP000076825"/>
    </source>
</evidence>
<sequence>MKKSVAITTGVVIVGAGAWLGATWYTGQRIEQQSQQYLAQANEQLARAIPGFQLRLEQESYERGFFSSKSRYTLVFGKKGDDEEQIRVSFKNDIGHGPFPGGAISRGYLMPKLAYVHSELESSELLKPLFEMSQGKAPLWSDAIISYDGQANTEGGIAPLSYKNDDASFTFSGATLDSVYDHRKQAVKGSLTAKELLVQDADQDSPVNLRMAGMEVNLDNRMGKFGLSVGTTGMLIKSIEVSDSENDRFVKLDKLGYSVAVSEDDTMVNALATYSLEKLRIAEDDFGSGEIAVSIKRLDGPALKALTETYQQLMRQALGSEPSTGMQQADIEAVLANGQKVLAGNPVIAIDKLVWRNAAGDSLLTADVEFTKPVNEDGTPISLIEDHKQFAIKAIKRINADLRLSKPMVATMAEQVLRLRGMPAEQAKQEADEQVQTMAGLAEMMNAGKNDGDNIVSKFSYVDGRGELNGKEVPVAEMLAELVSSGGGMDDEDEMMYIESFDDESLAYLLDSTGYEYALDASGRMFTLDADDLPPTEIKGTLVCDPDCTVLRMTAVYGDQKAPSAARLKEWNEEYGEFAPASITKKGVAELHFEVDASQILDLETIESLLQAFLGTTDEFGDFIQQ</sequence>
<reference evidence="1 2" key="1">
    <citation type="submission" date="2016-04" db="EMBL/GenBank/DDBJ databases">
        <authorList>
            <consortium name="Pathogen Informatics"/>
        </authorList>
    </citation>
    <scope>NUCLEOTIDE SEQUENCE [LARGE SCALE GENOMIC DNA]</scope>
    <source>
        <strain evidence="1 2">H044680328</strain>
    </source>
</reference>
<dbReference type="EMBL" id="LT546645">
    <property type="protein sequence ID" value="SAI69434.1"/>
    <property type="molecule type" value="Genomic_DNA"/>
</dbReference>
<dbReference type="PATRIC" id="fig|123899.6.peg.1778"/>
<name>A0A157PCE0_9BORD</name>
<organism evidence="1 2">
    <name type="scientific">Bordetella trematum</name>
    <dbReference type="NCBI Taxonomy" id="123899"/>
    <lineage>
        <taxon>Bacteria</taxon>
        <taxon>Pseudomonadati</taxon>
        <taxon>Pseudomonadota</taxon>
        <taxon>Betaproteobacteria</taxon>
        <taxon>Burkholderiales</taxon>
        <taxon>Alcaligenaceae</taxon>
        <taxon>Bordetella</taxon>
    </lineage>
</organism>
<dbReference type="InterPro" id="IPR010352">
    <property type="entry name" value="DUF945"/>
</dbReference>
<keyword evidence="2" id="KW-1185">Reference proteome</keyword>
<dbReference type="RefSeq" id="WP_033535506.1">
    <property type="nucleotide sequence ID" value="NZ_CP016340.1"/>
</dbReference>
<dbReference type="GeneID" id="56590928"/>
<accession>A0A157PCE0</accession>
<protein>
    <submittedName>
        <fullName evidence="1">Bacterial protein of uncharacterized function (DUF945)</fullName>
    </submittedName>
</protein>
<evidence type="ECO:0000313" key="1">
    <source>
        <dbReference type="EMBL" id="SAI69434.1"/>
    </source>
</evidence>
<dbReference type="Proteomes" id="UP000076825">
    <property type="component" value="Chromosome 1"/>
</dbReference>
<gene>
    <name evidence="1" type="primary">ydgA_1</name>
    <name evidence="1" type="ORF">SAMEA3906487_01790</name>
</gene>
<proteinExistence type="predicted"/>
<dbReference type="AlphaFoldDB" id="A0A157PCE0"/>
<dbReference type="STRING" id="123899.SAMEA3906487_01790"/>
<dbReference type="KEGG" id="btrm:SAMEA390648701790"/>